<gene>
    <name evidence="7" type="ORF">CAL19_06850</name>
</gene>
<dbReference type="NCBIfam" id="NF011930">
    <property type="entry name" value="PRK15401.1"/>
    <property type="match status" value="1"/>
</dbReference>
<accession>A0A261RJF7</accession>
<dbReference type="InterPro" id="IPR005123">
    <property type="entry name" value="Oxoglu/Fe-dep_dioxygenase_dom"/>
</dbReference>
<dbReference type="PANTHER" id="PTHR16557">
    <property type="entry name" value="ALKYLATED DNA REPAIR PROTEIN ALKB-RELATED"/>
    <property type="match status" value="1"/>
</dbReference>
<dbReference type="RefSeq" id="WP_094796342.1">
    <property type="nucleotide sequence ID" value="NZ_NEVK01000003.1"/>
</dbReference>
<dbReference type="InterPro" id="IPR037151">
    <property type="entry name" value="AlkB-like_sf"/>
</dbReference>
<dbReference type="GO" id="GO:0035516">
    <property type="term" value="F:broad specificity oxidative DNA demethylase activity"/>
    <property type="evidence" value="ECO:0007669"/>
    <property type="project" value="TreeGrafter"/>
</dbReference>
<keyword evidence="8" id="KW-1185">Reference proteome</keyword>
<keyword evidence="4 5" id="KW-0408">Iron</keyword>
<comment type="cofactor">
    <cofactor evidence="5">
        <name>Fe(2+)</name>
        <dbReference type="ChEBI" id="CHEBI:29033"/>
    </cofactor>
    <text evidence="5">Binds 1 Fe(2+) ion per subunit.</text>
</comment>
<dbReference type="PANTHER" id="PTHR16557:SF2">
    <property type="entry name" value="NUCLEIC ACID DIOXYGENASE ALKBH1"/>
    <property type="match status" value="1"/>
</dbReference>
<evidence type="ECO:0000256" key="4">
    <source>
        <dbReference type="ARBA" id="ARBA00023004"/>
    </source>
</evidence>
<sequence length="217" mass="23639">MNLDLFSTGSEPPVELEPGAVFLRGHALPYVDALLPALESVMQAAPLRHMETPGGFRMSAALTNCGTWGWTSDRHGYRYTRHDPQTGLPWPAMPPSFLRLAQDAAGAAGYPGFLPDACLVNRYAPKARMSLHQDKNEQDMSAPIVSVSLGIDAMFLWGGGQRSDPARRVPLQHGDVVVWGGPARLRYHGVLPVAQNHHPRLGAARVNLTFRRAATTT</sequence>
<feature type="binding site" evidence="5">
    <location>
        <position position="134"/>
    </location>
    <ligand>
        <name>Fe cation</name>
        <dbReference type="ChEBI" id="CHEBI:24875"/>
        <note>catalytic</note>
    </ligand>
</feature>
<dbReference type="EMBL" id="NEVK01000003">
    <property type="protein sequence ID" value="OZI25178.1"/>
    <property type="molecule type" value="Genomic_DNA"/>
</dbReference>
<name>A0A261RJF7_9BORD</name>
<keyword evidence="3" id="KW-0560">Oxidoreductase</keyword>
<dbReference type="Proteomes" id="UP000216947">
    <property type="component" value="Unassembled WGS sequence"/>
</dbReference>
<proteinExistence type="predicted"/>
<dbReference type="Gene3D" id="2.60.120.590">
    <property type="entry name" value="Alpha-ketoglutarate-dependent dioxygenase AlkB-like"/>
    <property type="match status" value="1"/>
</dbReference>
<reference evidence="8" key="1">
    <citation type="submission" date="2017-05" db="EMBL/GenBank/DDBJ databases">
        <title>Complete and WGS of Bordetella genogroups.</title>
        <authorList>
            <person name="Spilker T."/>
            <person name="Lipuma J."/>
        </authorList>
    </citation>
    <scope>NUCLEOTIDE SEQUENCE [LARGE SCALE GENOMIC DNA]</scope>
    <source>
        <strain evidence="8">AU18089</strain>
    </source>
</reference>
<dbReference type="AlphaFoldDB" id="A0A261RJF7"/>
<evidence type="ECO:0000259" key="6">
    <source>
        <dbReference type="PROSITE" id="PS51471"/>
    </source>
</evidence>
<evidence type="ECO:0000256" key="5">
    <source>
        <dbReference type="PIRSR" id="PIRSR604574-2"/>
    </source>
</evidence>
<evidence type="ECO:0000256" key="2">
    <source>
        <dbReference type="ARBA" id="ARBA00022964"/>
    </source>
</evidence>
<keyword evidence="2 7" id="KW-0223">Dioxygenase</keyword>
<dbReference type="InterPro" id="IPR004574">
    <property type="entry name" value="Alkb"/>
</dbReference>
<evidence type="ECO:0000256" key="3">
    <source>
        <dbReference type="ARBA" id="ARBA00023002"/>
    </source>
</evidence>
<dbReference type="PROSITE" id="PS51471">
    <property type="entry name" value="FE2OG_OXY"/>
    <property type="match status" value="1"/>
</dbReference>
<evidence type="ECO:0000256" key="1">
    <source>
        <dbReference type="ARBA" id="ARBA00022723"/>
    </source>
</evidence>
<dbReference type="SUPFAM" id="SSF51197">
    <property type="entry name" value="Clavaminate synthase-like"/>
    <property type="match status" value="1"/>
</dbReference>
<dbReference type="GO" id="GO:0008198">
    <property type="term" value="F:ferrous iron binding"/>
    <property type="evidence" value="ECO:0007669"/>
    <property type="project" value="TreeGrafter"/>
</dbReference>
<dbReference type="GO" id="GO:0035515">
    <property type="term" value="F:oxidative RNA demethylase activity"/>
    <property type="evidence" value="ECO:0007669"/>
    <property type="project" value="TreeGrafter"/>
</dbReference>
<evidence type="ECO:0000313" key="7">
    <source>
        <dbReference type="EMBL" id="OZI25178.1"/>
    </source>
</evidence>
<evidence type="ECO:0000313" key="8">
    <source>
        <dbReference type="Proteomes" id="UP000216947"/>
    </source>
</evidence>
<comment type="caution">
    <text evidence="7">The sequence shown here is derived from an EMBL/GenBank/DDBJ whole genome shotgun (WGS) entry which is preliminary data.</text>
</comment>
<keyword evidence="1 5" id="KW-0479">Metal-binding</keyword>
<feature type="binding site" evidence="5">
    <location>
        <position position="132"/>
    </location>
    <ligand>
        <name>Fe cation</name>
        <dbReference type="ChEBI" id="CHEBI:24875"/>
        <note>catalytic</note>
    </ligand>
</feature>
<feature type="domain" description="Fe2OG dioxygenase" evidence="6">
    <location>
        <begin position="114"/>
        <end position="214"/>
    </location>
</feature>
<protein>
    <submittedName>
        <fullName evidence="7">Alpha-ketoglutarate-dependent dioxygenase AlkB</fullName>
    </submittedName>
</protein>
<dbReference type="InterPro" id="IPR027450">
    <property type="entry name" value="AlkB-like"/>
</dbReference>
<dbReference type="Pfam" id="PF13532">
    <property type="entry name" value="2OG-FeII_Oxy_2"/>
    <property type="match status" value="1"/>
</dbReference>
<dbReference type="GO" id="GO:0005737">
    <property type="term" value="C:cytoplasm"/>
    <property type="evidence" value="ECO:0007669"/>
    <property type="project" value="TreeGrafter"/>
</dbReference>
<dbReference type="GO" id="GO:0035513">
    <property type="term" value="P:oxidative RNA demethylation"/>
    <property type="evidence" value="ECO:0007669"/>
    <property type="project" value="TreeGrafter"/>
</dbReference>
<feature type="binding site" evidence="5">
    <location>
        <position position="188"/>
    </location>
    <ligand>
        <name>Fe cation</name>
        <dbReference type="ChEBI" id="CHEBI:24875"/>
        <note>catalytic</note>
    </ligand>
</feature>
<organism evidence="7 8">
    <name type="scientific">Bordetella genomosp. 7</name>
    <dbReference type="NCBI Taxonomy" id="1416805"/>
    <lineage>
        <taxon>Bacteria</taxon>
        <taxon>Pseudomonadati</taxon>
        <taxon>Pseudomonadota</taxon>
        <taxon>Betaproteobacteria</taxon>
        <taxon>Burkholderiales</taxon>
        <taxon>Alcaligenaceae</taxon>
        <taxon>Bordetella</taxon>
    </lineage>
</organism>